<evidence type="ECO:0000313" key="2">
    <source>
        <dbReference type="Proteomes" id="UP000466345"/>
    </source>
</evidence>
<dbReference type="Proteomes" id="UP000466345">
    <property type="component" value="Unassembled WGS sequence"/>
</dbReference>
<keyword evidence="2" id="KW-1185">Reference proteome</keyword>
<evidence type="ECO:0000313" key="1">
    <source>
        <dbReference type="EMBL" id="MQY10976.1"/>
    </source>
</evidence>
<proteinExistence type="predicted"/>
<name>A0A7K0CC32_9ACTN</name>
<accession>A0A7K0CC32</accession>
<dbReference type="EMBL" id="WEGJ01000002">
    <property type="protein sequence ID" value="MQY10976.1"/>
    <property type="molecule type" value="Genomic_DNA"/>
</dbReference>
<dbReference type="SUPFAM" id="SSF54909">
    <property type="entry name" value="Dimeric alpha+beta barrel"/>
    <property type="match status" value="1"/>
</dbReference>
<organism evidence="1 2">
    <name type="scientific">Streptomyces smaragdinus</name>
    <dbReference type="NCBI Taxonomy" id="2585196"/>
    <lineage>
        <taxon>Bacteria</taxon>
        <taxon>Bacillati</taxon>
        <taxon>Actinomycetota</taxon>
        <taxon>Actinomycetes</taxon>
        <taxon>Kitasatosporales</taxon>
        <taxon>Streptomycetaceae</taxon>
        <taxon>Streptomyces</taxon>
    </lineage>
</organism>
<dbReference type="AlphaFoldDB" id="A0A7K0CC32"/>
<comment type="caution">
    <text evidence="1">The sequence shown here is derived from an EMBL/GenBank/DDBJ whole genome shotgun (WGS) entry which is preliminary data.</text>
</comment>
<gene>
    <name evidence="1" type="ORF">SRB5_10900</name>
</gene>
<reference evidence="1 2" key="1">
    <citation type="submission" date="2019-10" db="EMBL/GenBank/DDBJ databases">
        <title>Streptomyces smaragdinus sp. nov. and Streptomyces fabii sp. nov., isolated from the gut of fungus growing-termite Macrotermes natalensis.</title>
        <authorList>
            <person name="Schwitalla J."/>
            <person name="Benndorf R."/>
            <person name="Martin K."/>
            <person name="De Beer W."/>
            <person name="Kaster A.-K."/>
            <person name="Vollmers J."/>
            <person name="Poulsen M."/>
            <person name="Beemelmanns C."/>
        </authorList>
    </citation>
    <scope>NUCLEOTIDE SEQUENCE [LARGE SCALE GENOMIC DNA]</scope>
    <source>
        <strain evidence="1 2">RB5</strain>
    </source>
</reference>
<dbReference type="InterPro" id="IPR011008">
    <property type="entry name" value="Dimeric_a/b-barrel"/>
</dbReference>
<sequence>MICRLWRGWTTRENADAYERVVRGEVIPGIEARRIPGFQSIDLIRRDREDDVEFVTLMWFDALASVRAFMGEDYELAHVPAAARAVLSGFDERSAHFEVLDRRRQPD</sequence>
<evidence type="ECO:0008006" key="3">
    <source>
        <dbReference type="Google" id="ProtNLM"/>
    </source>
</evidence>
<protein>
    <recommendedName>
        <fullName evidence="3">Antibiotic biosynthesis monooxygenase</fullName>
    </recommendedName>
</protein>
<dbReference type="RefSeq" id="WP_153450255.1">
    <property type="nucleotide sequence ID" value="NZ_WEGJ01000002.1"/>
</dbReference>
<dbReference type="OrthoDB" id="7210869at2"/>